<dbReference type="GO" id="GO:0004400">
    <property type="term" value="F:histidinol-phosphate transaminase activity"/>
    <property type="evidence" value="ECO:0007669"/>
    <property type="project" value="UniProtKB-EC"/>
</dbReference>
<dbReference type="AlphaFoldDB" id="H0E8S7"/>
<evidence type="ECO:0000259" key="4">
    <source>
        <dbReference type="Pfam" id="PF00155"/>
    </source>
</evidence>
<keyword evidence="1 5" id="KW-0032">Aminotransferase</keyword>
<dbReference type="PANTHER" id="PTHR43643">
    <property type="entry name" value="HISTIDINOL-PHOSPHATE AMINOTRANSFERASE 2"/>
    <property type="match status" value="1"/>
</dbReference>
<evidence type="ECO:0000256" key="2">
    <source>
        <dbReference type="ARBA" id="ARBA00022679"/>
    </source>
</evidence>
<keyword evidence="2 5" id="KW-0808">Transferase</keyword>
<evidence type="ECO:0000313" key="5">
    <source>
        <dbReference type="EMBL" id="EHN09955.1"/>
    </source>
</evidence>
<dbReference type="InterPro" id="IPR050106">
    <property type="entry name" value="HistidinolP_aminotransfase"/>
</dbReference>
<dbReference type="Gene3D" id="3.90.1150.10">
    <property type="entry name" value="Aspartate Aminotransferase, domain 1"/>
    <property type="match status" value="1"/>
</dbReference>
<dbReference type="Pfam" id="PF00155">
    <property type="entry name" value="Aminotran_1_2"/>
    <property type="match status" value="1"/>
</dbReference>
<dbReference type="OrthoDB" id="9763453at2"/>
<feature type="domain" description="Aminotransferase class I/classII large" evidence="4">
    <location>
        <begin position="50"/>
        <end position="364"/>
    </location>
</feature>
<dbReference type="Gene3D" id="3.40.640.10">
    <property type="entry name" value="Type I PLP-dependent aspartate aminotransferase-like (Major domain)"/>
    <property type="match status" value="1"/>
</dbReference>
<dbReference type="EMBL" id="AGUD01000246">
    <property type="protein sequence ID" value="EHN09955.1"/>
    <property type="molecule type" value="Genomic_DNA"/>
</dbReference>
<keyword evidence="3" id="KW-0663">Pyridoxal phosphate</keyword>
<proteinExistence type="predicted"/>
<dbReference type="RefSeq" id="WP_007577116.1">
    <property type="nucleotide sequence ID" value="NZ_AGUD01000246.1"/>
</dbReference>
<organism evidence="5 6">
    <name type="scientific">Patulibacter medicamentivorans</name>
    <dbReference type="NCBI Taxonomy" id="1097667"/>
    <lineage>
        <taxon>Bacteria</taxon>
        <taxon>Bacillati</taxon>
        <taxon>Actinomycetota</taxon>
        <taxon>Thermoleophilia</taxon>
        <taxon>Solirubrobacterales</taxon>
        <taxon>Patulibacteraceae</taxon>
        <taxon>Patulibacter</taxon>
    </lineage>
</organism>
<accession>H0E8S7</accession>
<dbReference type="SUPFAM" id="SSF53383">
    <property type="entry name" value="PLP-dependent transferases"/>
    <property type="match status" value="1"/>
</dbReference>
<protein>
    <submittedName>
        <fullName evidence="5">Putative histidinol-phosphate aminotransferase</fullName>
        <ecNumber evidence="5">2.6.1.9</ecNumber>
    </submittedName>
</protein>
<dbReference type="InterPro" id="IPR004839">
    <property type="entry name" value="Aminotransferase_I/II_large"/>
</dbReference>
<keyword evidence="6" id="KW-1185">Reference proteome</keyword>
<dbReference type="CDD" id="cd00609">
    <property type="entry name" value="AAT_like"/>
    <property type="match status" value="1"/>
</dbReference>
<dbReference type="GO" id="GO:0030170">
    <property type="term" value="F:pyridoxal phosphate binding"/>
    <property type="evidence" value="ECO:0007669"/>
    <property type="project" value="InterPro"/>
</dbReference>
<dbReference type="InterPro" id="IPR015424">
    <property type="entry name" value="PyrdxlP-dep_Trfase"/>
</dbReference>
<evidence type="ECO:0000256" key="1">
    <source>
        <dbReference type="ARBA" id="ARBA00022576"/>
    </source>
</evidence>
<dbReference type="InterPro" id="IPR015422">
    <property type="entry name" value="PyrdxlP-dep_Trfase_small"/>
</dbReference>
<sequence>MGLFGHYKQFEALSEEEVNAGLREVARERRSQALARIEPLDLSRTTWPELPSPEIVSAITFAARRGLHRYAEGRDSDLREALAARHQLAPDRIVIGEGASGLLQRATHELLDAGDEVVLPWPSYPLYPLLARDAQAVPVPVPGLDPEQLLEAVTPRTRMLLLGGPNDPTGDLLPAGALGELLERLPERVVVIVDEALREFVDAEPVDATIRLTDRFPRLVLVRSFSKAWGLAGLRCGYAIGGPAAAQPGGVLPMLAPRLGIGDLSLAGALAAVRSAGPAIDARARRIVRERAVLGGQLRALGATVRPSQSCTLWVRAPGLDAGGLRSQLERGGVIVQSGDAVGDASHVRITVQDEAASARLLRAFEAVAGR</sequence>
<comment type="caution">
    <text evidence="5">The sequence shown here is derived from an EMBL/GenBank/DDBJ whole genome shotgun (WGS) entry which is preliminary data.</text>
</comment>
<dbReference type="InterPro" id="IPR015421">
    <property type="entry name" value="PyrdxlP-dep_Trfase_major"/>
</dbReference>
<dbReference type="Proteomes" id="UP000005143">
    <property type="component" value="Unassembled WGS sequence"/>
</dbReference>
<gene>
    <name evidence="5" type="ORF">PAI11_32410</name>
</gene>
<evidence type="ECO:0000256" key="3">
    <source>
        <dbReference type="ARBA" id="ARBA00022898"/>
    </source>
</evidence>
<dbReference type="EC" id="2.6.1.9" evidence="5"/>
<evidence type="ECO:0000313" key="6">
    <source>
        <dbReference type="Proteomes" id="UP000005143"/>
    </source>
</evidence>
<name>H0E8S7_9ACTN</name>
<reference evidence="5 6" key="1">
    <citation type="journal article" date="2013" name="Biodegradation">
        <title>Quantitative proteomic analysis of ibuprofen-degrading Patulibacter sp. strain I11.</title>
        <authorList>
            <person name="Almeida B."/>
            <person name="Kjeldal H."/>
            <person name="Lolas I."/>
            <person name="Knudsen A.D."/>
            <person name="Carvalho G."/>
            <person name="Nielsen K.L."/>
            <person name="Barreto Crespo M.T."/>
            <person name="Stensballe A."/>
            <person name="Nielsen J.L."/>
        </authorList>
    </citation>
    <scope>NUCLEOTIDE SEQUENCE [LARGE SCALE GENOMIC DNA]</scope>
    <source>
        <strain evidence="5 6">I11</strain>
    </source>
</reference>
<dbReference type="PANTHER" id="PTHR43643:SF3">
    <property type="entry name" value="HISTIDINOL-PHOSPHATE AMINOTRANSFERASE"/>
    <property type="match status" value="1"/>
</dbReference>